<keyword evidence="1" id="KW-0479">Metal-binding</keyword>
<feature type="domain" description="CCHC-type" evidence="3">
    <location>
        <begin position="126"/>
        <end position="139"/>
    </location>
</feature>
<gene>
    <name evidence="4" type="ORF">KY290_025947</name>
</gene>
<sequence length="325" mass="36534">MRVHEYSLKFTQQSRYALEMVVVMMSRMSLFVTGLSRLSSKEGKAVMLIGDMDIVRLMIHVQRVEEDKLRDREEFRNKKAKTSGNESRARPAQSQGSVAQGGNWAPACAKCVRNHLEGCHDGTTGCFKCGLEGHFMKECLKNKKSGGNRGNRAQSSSVTPPDRAAPRRATSGTDGGENHNMLSLVTRNKRIRWMLSLVWTGFMPVMPQSIVELELLSFNFRMSQFLSGEVVQQCPKSISVVNEFPEVFLDDLLGVLPVREINFGIYILPDSRPISIPPYKMAPAELKELKEQLKDLLEKSFIRPSGSPWGTPVLFVRKKDGSLRI</sequence>
<feature type="region of interest" description="Disordered" evidence="2">
    <location>
        <begin position="68"/>
        <end position="102"/>
    </location>
</feature>
<dbReference type="PANTHER" id="PTHR15503:SF45">
    <property type="entry name" value="RNA-DIRECTED DNA POLYMERASE HOMOLOG"/>
    <property type="match status" value="1"/>
</dbReference>
<reference evidence="4 5" key="1">
    <citation type="journal article" date="2021" name="bioRxiv">
        <title>Chromosome-scale and haplotype-resolved genome assembly of a tetraploid potato cultivar.</title>
        <authorList>
            <person name="Sun H."/>
            <person name="Jiao W.-B."/>
            <person name="Krause K."/>
            <person name="Campoy J.A."/>
            <person name="Goel M."/>
            <person name="Folz-Donahue K."/>
            <person name="Kukat C."/>
            <person name="Huettel B."/>
            <person name="Schneeberger K."/>
        </authorList>
    </citation>
    <scope>NUCLEOTIDE SEQUENCE [LARGE SCALE GENOMIC DNA]</scope>
    <source>
        <strain evidence="4">SolTubOtavaFocal</strain>
        <tissue evidence="4">Leaves</tissue>
    </source>
</reference>
<proteinExistence type="predicted"/>
<dbReference type="Proteomes" id="UP000826656">
    <property type="component" value="Unassembled WGS sequence"/>
</dbReference>
<dbReference type="PROSITE" id="PS50158">
    <property type="entry name" value="ZF_CCHC"/>
    <property type="match status" value="1"/>
</dbReference>
<dbReference type="Gene3D" id="4.10.60.10">
    <property type="entry name" value="Zinc finger, CCHC-type"/>
    <property type="match status" value="1"/>
</dbReference>
<evidence type="ECO:0000256" key="2">
    <source>
        <dbReference type="SAM" id="MobiDB-lite"/>
    </source>
</evidence>
<keyword evidence="1" id="KW-0863">Zinc-finger</keyword>
<keyword evidence="5" id="KW-1185">Reference proteome</keyword>
<evidence type="ECO:0000313" key="5">
    <source>
        <dbReference type="Proteomes" id="UP000826656"/>
    </source>
</evidence>
<evidence type="ECO:0000259" key="3">
    <source>
        <dbReference type="PROSITE" id="PS50158"/>
    </source>
</evidence>
<dbReference type="EMBL" id="JAIVGD010000018">
    <property type="protein sequence ID" value="KAH0755677.1"/>
    <property type="molecule type" value="Genomic_DNA"/>
</dbReference>
<feature type="compositionally biased region" description="Polar residues" evidence="2">
    <location>
        <begin position="82"/>
        <end position="100"/>
    </location>
</feature>
<name>A0ABQ7UX54_SOLTU</name>
<feature type="compositionally biased region" description="Basic and acidic residues" evidence="2">
    <location>
        <begin position="68"/>
        <end position="77"/>
    </location>
</feature>
<dbReference type="SUPFAM" id="SSF56672">
    <property type="entry name" value="DNA/RNA polymerases"/>
    <property type="match status" value="1"/>
</dbReference>
<protein>
    <recommendedName>
        <fullName evidence="3">CCHC-type domain-containing protein</fullName>
    </recommendedName>
</protein>
<organism evidence="4 5">
    <name type="scientific">Solanum tuberosum</name>
    <name type="common">Potato</name>
    <dbReference type="NCBI Taxonomy" id="4113"/>
    <lineage>
        <taxon>Eukaryota</taxon>
        <taxon>Viridiplantae</taxon>
        <taxon>Streptophyta</taxon>
        <taxon>Embryophyta</taxon>
        <taxon>Tracheophyta</taxon>
        <taxon>Spermatophyta</taxon>
        <taxon>Magnoliopsida</taxon>
        <taxon>eudicotyledons</taxon>
        <taxon>Gunneridae</taxon>
        <taxon>Pentapetalae</taxon>
        <taxon>asterids</taxon>
        <taxon>lamiids</taxon>
        <taxon>Solanales</taxon>
        <taxon>Solanaceae</taxon>
        <taxon>Solanoideae</taxon>
        <taxon>Solaneae</taxon>
        <taxon>Solanum</taxon>
    </lineage>
</organism>
<keyword evidence="1" id="KW-0862">Zinc</keyword>
<dbReference type="SMART" id="SM00343">
    <property type="entry name" value="ZnF_C2HC"/>
    <property type="match status" value="1"/>
</dbReference>
<accession>A0ABQ7UX54</accession>
<feature type="region of interest" description="Disordered" evidence="2">
    <location>
        <begin position="142"/>
        <end position="180"/>
    </location>
</feature>
<evidence type="ECO:0000313" key="4">
    <source>
        <dbReference type="EMBL" id="KAH0755677.1"/>
    </source>
</evidence>
<dbReference type="InterPro" id="IPR001878">
    <property type="entry name" value="Znf_CCHC"/>
</dbReference>
<dbReference type="InterPro" id="IPR032567">
    <property type="entry name" value="RTL1-rel"/>
</dbReference>
<dbReference type="InterPro" id="IPR043502">
    <property type="entry name" value="DNA/RNA_pol_sf"/>
</dbReference>
<dbReference type="PANTHER" id="PTHR15503">
    <property type="entry name" value="LDOC1 RELATED"/>
    <property type="match status" value="1"/>
</dbReference>
<evidence type="ECO:0000256" key="1">
    <source>
        <dbReference type="PROSITE-ProRule" id="PRU00047"/>
    </source>
</evidence>
<dbReference type="Gene3D" id="3.10.10.10">
    <property type="entry name" value="HIV Type 1 Reverse Transcriptase, subunit A, domain 1"/>
    <property type="match status" value="1"/>
</dbReference>
<comment type="caution">
    <text evidence="4">The sequence shown here is derived from an EMBL/GenBank/DDBJ whole genome shotgun (WGS) entry which is preliminary data.</text>
</comment>